<keyword evidence="1" id="KW-0472">Membrane</keyword>
<feature type="transmembrane region" description="Helical" evidence="1">
    <location>
        <begin position="39"/>
        <end position="62"/>
    </location>
</feature>
<dbReference type="AlphaFoldDB" id="A0A804MNT7"/>
<dbReference type="GO" id="GO:0016020">
    <property type="term" value="C:membrane"/>
    <property type="evidence" value="ECO:0007669"/>
    <property type="project" value="InterPro"/>
</dbReference>
<dbReference type="InParanoid" id="A0A804MNT7"/>
<evidence type="ECO:0000313" key="4">
    <source>
        <dbReference type="Proteomes" id="UP000007305"/>
    </source>
</evidence>
<dbReference type="Proteomes" id="UP000007305">
    <property type="component" value="Chromosome 2"/>
</dbReference>
<reference evidence="3" key="2">
    <citation type="submission" date="2019-07" db="EMBL/GenBank/DDBJ databases">
        <authorList>
            <person name="Seetharam A."/>
            <person name="Woodhouse M."/>
            <person name="Cannon E."/>
        </authorList>
    </citation>
    <scope>NUCLEOTIDE SEQUENCE [LARGE SCALE GENOMIC DNA]</scope>
    <source>
        <strain evidence="3">cv. B73</strain>
    </source>
</reference>
<feature type="transmembrane region" description="Helical" evidence="1">
    <location>
        <begin position="100"/>
        <end position="118"/>
    </location>
</feature>
<dbReference type="InterPro" id="IPR013601">
    <property type="entry name" value="FAE1_typ3_polyketide_synth"/>
</dbReference>
<evidence type="ECO:0000256" key="1">
    <source>
        <dbReference type="SAM" id="Phobius"/>
    </source>
</evidence>
<feature type="domain" description="FAE" evidence="2">
    <location>
        <begin position="26"/>
        <end position="73"/>
    </location>
</feature>
<reference evidence="4" key="1">
    <citation type="submission" date="2015-12" db="EMBL/GenBank/DDBJ databases">
        <title>Update maize B73 reference genome by single molecule sequencing technologies.</title>
        <authorList>
            <consortium name="Maize Genome Sequencing Project"/>
            <person name="Ware D."/>
        </authorList>
    </citation>
    <scope>NUCLEOTIDE SEQUENCE [LARGE SCALE GENOMIC DNA]</scope>
    <source>
        <strain evidence="4">cv. B73</strain>
    </source>
</reference>
<evidence type="ECO:0000313" key="3">
    <source>
        <dbReference type="EnsemblPlants" id="Zm00001eb100700_P001"/>
    </source>
</evidence>
<dbReference type="GO" id="GO:0006633">
    <property type="term" value="P:fatty acid biosynthetic process"/>
    <property type="evidence" value="ECO:0007669"/>
    <property type="project" value="InterPro"/>
</dbReference>
<dbReference type="Pfam" id="PF08392">
    <property type="entry name" value="FAE1_CUT1_RppA"/>
    <property type="match status" value="1"/>
</dbReference>
<evidence type="ECO:0000259" key="2">
    <source>
        <dbReference type="Pfam" id="PF08392"/>
    </source>
</evidence>
<keyword evidence="1" id="KW-0812">Transmembrane</keyword>
<accession>A0A804MNT7</accession>
<proteinExistence type="predicted"/>
<reference evidence="3" key="3">
    <citation type="submission" date="2021-05" db="UniProtKB">
        <authorList>
            <consortium name="EnsemblPlants"/>
        </authorList>
    </citation>
    <scope>IDENTIFICATION</scope>
    <source>
        <strain evidence="3">cv. B73</strain>
    </source>
</reference>
<dbReference type="EnsemblPlants" id="Zm00001eb100700_T001">
    <property type="protein sequence ID" value="Zm00001eb100700_P001"/>
    <property type="gene ID" value="Zm00001eb100700"/>
</dbReference>
<sequence>MARRHHRQPLPLACRHQDSQPLWHDCTAGVVGVSVARRLLLTHAAISYAVIVSTEIFIVGWYNGKDEGKLILNYYWSASLKARKTVLRTVAAMEPGMEAALIKVGMFVLVQALVYLILSQSSTVFSRTKSLGLRPARSLSARRMLALLSDLPLNAGEPSPVAAFARTRSALSPMLAAAQRKQD</sequence>
<keyword evidence="1" id="KW-1133">Transmembrane helix</keyword>
<protein>
    <recommendedName>
        <fullName evidence="2">FAE domain-containing protein</fullName>
    </recommendedName>
</protein>
<dbReference type="PANTHER" id="PTHR34268:SF8">
    <property type="entry name" value="FAE DOMAIN-CONTAINING PROTEIN"/>
    <property type="match status" value="1"/>
</dbReference>
<dbReference type="PANTHER" id="PTHR34268">
    <property type="entry name" value="OS01G0321850 PROTEIN"/>
    <property type="match status" value="1"/>
</dbReference>
<name>A0A804MNT7_MAIZE</name>
<dbReference type="GO" id="GO:0016747">
    <property type="term" value="F:acyltransferase activity, transferring groups other than amino-acyl groups"/>
    <property type="evidence" value="ECO:0007669"/>
    <property type="project" value="InterPro"/>
</dbReference>
<keyword evidence="4" id="KW-1185">Reference proteome</keyword>
<organism evidence="3 4">
    <name type="scientific">Zea mays</name>
    <name type="common">Maize</name>
    <dbReference type="NCBI Taxonomy" id="4577"/>
    <lineage>
        <taxon>Eukaryota</taxon>
        <taxon>Viridiplantae</taxon>
        <taxon>Streptophyta</taxon>
        <taxon>Embryophyta</taxon>
        <taxon>Tracheophyta</taxon>
        <taxon>Spermatophyta</taxon>
        <taxon>Magnoliopsida</taxon>
        <taxon>Liliopsida</taxon>
        <taxon>Poales</taxon>
        <taxon>Poaceae</taxon>
        <taxon>PACMAD clade</taxon>
        <taxon>Panicoideae</taxon>
        <taxon>Andropogonodae</taxon>
        <taxon>Andropogoneae</taxon>
        <taxon>Tripsacinae</taxon>
        <taxon>Zea</taxon>
    </lineage>
</organism>
<dbReference type="Gramene" id="Zm00001eb100700_T001">
    <property type="protein sequence ID" value="Zm00001eb100700_P001"/>
    <property type="gene ID" value="Zm00001eb100700"/>
</dbReference>